<comment type="caution">
    <text evidence="3">The sequence shown here is derived from an EMBL/GenBank/DDBJ whole genome shotgun (WGS) entry which is preliminary data.</text>
</comment>
<dbReference type="RefSeq" id="XP_056484108.1">
    <property type="nucleotide sequence ID" value="XM_056633488.1"/>
</dbReference>
<dbReference type="OrthoDB" id="609103at2759"/>
<dbReference type="Pfam" id="PF08569">
    <property type="entry name" value="Mo25"/>
    <property type="match status" value="1"/>
</dbReference>
<proteinExistence type="inferred from homology"/>
<dbReference type="Proteomes" id="UP001147747">
    <property type="component" value="Unassembled WGS sequence"/>
</dbReference>
<reference evidence="3" key="2">
    <citation type="journal article" date="2023" name="IMA Fungus">
        <title>Comparative genomic study of the Penicillium genus elucidates a diverse pangenome and 15 lateral gene transfer events.</title>
        <authorList>
            <person name="Petersen C."/>
            <person name="Sorensen T."/>
            <person name="Nielsen M.R."/>
            <person name="Sondergaard T.E."/>
            <person name="Sorensen J.L."/>
            <person name="Fitzpatrick D.A."/>
            <person name="Frisvad J.C."/>
            <person name="Nielsen K.L."/>
        </authorList>
    </citation>
    <scope>NUCLEOTIDE SEQUENCE</scope>
    <source>
        <strain evidence="3">IBT 29677</strain>
    </source>
</reference>
<feature type="compositionally biased region" description="Polar residues" evidence="2">
    <location>
        <begin position="398"/>
        <end position="409"/>
    </location>
</feature>
<gene>
    <name evidence="3" type="ORF">N7509_008851</name>
</gene>
<dbReference type="GO" id="GO:0043539">
    <property type="term" value="F:protein serine/threonine kinase activator activity"/>
    <property type="evidence" value="ECO:0007669"/>
    <property type="project" value="TreeGrafter"/>
</dbReference>
<evidence type="ECO:0000313" key="4">
    <source>
        <dbReference type="Proteomes" id="UP001147747"/>
    </source>
</evidence>
<dbReference type="Gene3D" id="1.25.10.10">
    <property type="entry name" value="Leucine-rich Repeat Variant"/>
    <property type="match status" value="1"/>
</dbReference>
<evidence type="ECO:0000313" key="3">
    <source>
        <dbReference type="EMBL" id="KAJ5386310.1"/>
    </source>
</evidence>
<evidence type="ECO:0000256" key="2">
    <source>
        <dbReference type="SAM" id="MobiDB-lite"/>
    </source>
</evidence>
<feature type="region of interest" description="Disordered" evidence="2">
    <location>
        <begin position="389"/>
        <end position="409"/>
    </location>
</feature>
<evidence type="ECO:0000256" key="1">
    <source>
        <dbReference type="ARBA" id="ARBA00011012"/>
    </source>
</evidence>
<dbReference type="GO" id="GO:0035556">
    <property type="term" value="P:intracellular signal transduction"/>
    <property type="evidence" value="ECO:0007669"/>
    <property type="project" value="TreeGrafter"/>
</dbReference>
<dbReference type="GO" id="GO:0005737">
    <property type="term" value="C:cytoplasm"/>
    <property type="evidence" value="ECO:0007669"/>
    <property type="project" value="UniProtKB-ARBA"/>
</dbReference>
<sequence>MAFFFNRGRSRQPADVVRSTKELLLRVQEAPNTPKADEELAKQLGQMKVIVQGTQDPELFSGLVWSGLDWNAWLTMASRFRDQHIPDQVHALIQATLQEDLLYDLSRSIHLLPFEARKDTQTIFSHILRFRPTSYAPDKDPPVISYIVHHRPEILIELCRGYTHSQSAMPCGVILREALKFDVVTAVILYDQSQEGEAAVRLSELKPNAPQNGNGVFWNFFEWIDKGNFEVSADAFTTFREILTRHKSLVTAYLASNFELFFGRFNTILVQSDSYVTKRQSIKLLGEILLDRANYNVMMAYVESGENLKLCMKLLRDDRKMVQYEGFHVFKVFVANPNKSVAVQRILINNRDRLLRFLPKFLEDRTDDDQFTDEKSFLVRQIEVLPKEPVDRSRPSREAQSGVNTAAVV</sequence>
<evidence type="ECO:0008006" key="5">
    <source>
        <dbReference type="Google" id="ProtNLM"/>
    </source>
</evidence>
<dbReference type="InterPro" id="IPR013878">
    <property type="entry name" value="Mo25"/>
</dbReference>
<organism evidence="3 4">
    <name type="scientific">Penicillium cosmopolitanum</name>
    <dbReference type="NCBI Taxonomy" id="1131564"/>
    <lineage>
        <taxon>Eukaryota</taxon>
        <taxon>Fungi</taxon>
        <taxon>Dikarya</taxon>
        <taxon>Ascomycota</taxon>
        <taxon>Pezizomycotina</taxon>
        <taxon>Eurotiomycetes</taxon>
        <taxon>Eurotiomycetidae</taxon>
        <taxon>Eurotiales</taxon>
        <taxon>Aspergillaceae</taxon>
        <taxon>Penicillium</taxon>
    </lineage>
</organism>
<reference evidence="3" key="1">
    <citation type="submission" date="2022-12" db="EMBL/GenBank/DDBJ databases">
        <authorList>
            <person name="Petersen C."/>
        </authorList>
    </citation>
    <scope>NUCLEOTIDE SEQUENCE</scope>
    <source>
        <strain evidence="3">IBT 29677</strain>
    </source>
</reference>
<protein>
    <recommendedName>
        <fullName evidence="5">Conidiophore development protein hymA</fullName>
    </recommendedName>
</protein>
<name>A0A9W9VNE8_9EURO</name>
<dbReference type="SUPFAM" id="SSF48371">
    <property type="entry name" value="ARM repeat"/>
    <property type="match status" value="1"/>
</dbReference>
<dbReference type="PANTHER" id="PTHR10182">
    <property type="entry name" value="CALCIUM-BINDING PROTEIN 39-RELATED"/>
    <property type="match status" value="1"/>
</dbReference>
<dbReference type="FunFam" id="1.25.10.10:FF:000257">
    <property type="entry name" value="Conidiophore development protein hymA"/>
    <property type="match status" value="1"/>
</dbReference>
<dbReference type="AlphaFoldDB" id="A0A9W9VNE8"/>
<dbReference type="InterPro" id="IPR011989">
    <property type="entry name" value="ARM-like"/>
</dbReference>
<accession>A0A9W9VNE8</accession>
<dbReference type="InterPro" id="IPR016024">
    <property type="entry name" value="ARM-type_fold"/>
</dbReference>
<dbReference type="EMBL" id="JAPZBU010000009">
    <property type="protein sequence ID" value="KAJ5386310.1"/>
    <property type="molecule type" value="Genomic_DNA"/>
</dbReference>
<keyword evidence="4" id="KW-1185">Reference proteome</keyword>
<comment type="similarity">
    <text evidence="1">Belongs to the Mo25 family.</text>
</comment>
<dbReference type="PANTHER" id="PTHR10182:SF3">
    <property type="entry name" value="PROTEIN MO25"/>
    <property type="match status" value="1"/>
</dbReference>
<dbReference type="GeneID" id="81372468"/>